<dbReference type="InterPro" id="IPR050476">
    <property type="entry name" value="Insect_CytP450_Detox"/>
</dbReference>
<keyword evidence="10 13" id="KW-0408">Iron</keyword>
<accession>A0A1W6L1C8</accession>
<protein>
    <submittedName>
        <fullName evidence="16">Cytochrome P450-14</fullName>
    </submittedName>
</protein>
<evidence type="ECO:0000256" key="11">
    <source>
        <dbReference type="ARBA" id="ARBA00023033"/>
    </source>
</evidence>
<dbReference type="GO" id="GO:0005506">
    <property type="term" value="F:iron ion binding"/>
    <property type="evidence" value="ECO:0007669"/>
    <property type="project" value="InterPro"/>
</dbReference>
<dbReference type="PRINTS" id="PR00385">
    <property type="entry name" value="P450"/>
</dbReference>
<comment type="similarity">
    <text evidence="4 14">Belongs to the cytochrome P450 family.</text>
</comment>
<comment type="cofactor">
    <cofactor evidence="1 13">
        <name>heme</name>
        <dbReference type="ChEBI" id="CHEBI:30413"/>
    </cofactor>
</comment>
<dbReference type="EMBL" id="KX609530">
    <property type="protein sequence ID" value="ARN17937.1"/>
    <property type="molecule type" value="mRNA"/>
</dbReference>
<dbReference type="InterPro" id="IPR002401">
    <property type="entry name" value="Cyt_P450_E_grp-I"/>
</dbReference>
<keyword evidence="5 13" id="KW-0349">Heme</keyword>
<keyword evidence="6 13" id="KW-0479">Metal-binding</keyword>
<evidence type="ECO:0000256" key="14">
    <source>
        <dbReference type="RuleBase" id="RU000461"/>
    </source>
</evidence>
<comment type="subcellular location">
    <subcellularLocation>
        <location evidence="3">Endoplasmic reticulum membrane</location>
        <topology evidence="3">Peripheral membrane protein</topology>
    </subcellularLocation>
    <subcellularLocation>
        <location evidence="2">Microsome membrane</location>
        <topology evidence="2">Peripheral membrane protein</topology>
    </subcellularLocation>
</comment>
<sequence>MAALEILCSVAVVFILFYYYVTRNYNFWKQRHVAGPEPMFPFGNFKEITFGQLPIGILIKQYYDQFKGEPMVGIFVRSLPTLIVRDPELVKDVLIKDFTSFPNRGIHYNTKVDPLSENLFMLKETKWRPLRRKLTPVFTSGKLKQMFYLLLECGDVFEKYLDHLSEKNEPIECRDITAKFTTEVIGTCAFGLKTDAIADDNSEFRKMGIRVFSTSFMKTLQFILRQSMPWLYNILGKCMADWVVIDFFTKSIKDTIEHRKQNNIVRHDFIDLLIDMKEHSDNMSDVDVTDNLIAAQAFIFFVAGFETSSTTMSNALYELALNQDIQDKLRQEIKEEIMKNNGELTYEAVKDMKYLHMVFQETLRKYPPATVMFRVVNQPYTFRGTNVTIPKDHRVIIPIYGLHHDPEVYPSPETFDPERFTAENVKARHPMYFIPFSDGPRNCIGERFAVYQTKVGLIKVLINHKVDVCEKTKIPYEFNTRAFILTPKDGIYLKFSKLSA</sequence>
<proteinExistence type="evidence at transcript level"/>
<evidence type="ECO:0000256" key="3">
    <source>
        <dbReference type="ARBA" id="ARBA00004406"/>
    </source>
</evidence>
<dbReference type="CDD" id="cd11056">
    <property type="entry name" value="CYP6-like"/>
    <property type="match status" value="1"/>
</dbReference>
<name>A0A1W6L1C8_CEPCN</name>
<dbReference type="PANTHER" id="PTHR24292">
    <property type="entry name" value="CYTOCHROME P450"/>
    <property type="match status" value="1"/>
</dbReference>
<keyword evidence="11 14" id="KW-0503">Monooxygenase</keyword>
<keyword evidence="15" id="KW-1133">Transmembrane helix</keyword>
<evidence type="ECO:0000256" key="15">
    <source>
        <dbReference type="SAM" id="Phobius"/>
    </source>
</evidence>
<dbReference type="GO" id="GO:0020037">
    <property type="term" value="F:heme binding"/>
    <property type="evidence" value="ECO:0007669"/>
    <property type="project" value="InterPro"/>
</dbReference>
<evidence type="ECO:0000256" key="12">
    <source>
        <dbReference type="ARBA" id="ARBA00023136"/>
    </source>
</evidence>
<dbReference type="FunFam" id="1.10.630.10:FF:000042">
    <property type="entry name" value="Cytochrome P450"/>
    <property type="match status" value="1"/>
</dbReference>
<evidence type="ECO:0000256" key="2">
    <source>
        <dbReference type="ARBA" id="ARBA00004174"/>
    </source>
</evidence>
<keyword evidence="15" id="KW-0812">Transmembrane</keyword>
<evidence type="ECO:0000256" key="13">
    <source>
        <dbReference type="PIRSR" id="PIRSR602401-1"/>
    </source>
</evidence>
<gene>
    <name evidence="16" type="primary">P450-14</name>
</gene>
<dbReference type="GO" id="GO:0004497">
    <property type="term" value="F:monooxygenase activity"/>
    <property type="evidence" value="ECO:0007669"/>
    <property type="project" value="UniProtKB-KW"/>
</dbReference>
<dbReference type="PRINTS" id="PR00463">
    <property type="entry name" value="EP450I"/>
</dbReference>
<keyword evidence="7" id="KW-0256">Endoplasmic reticulum</keyword>
<dbReference type="InterPro" id="IPR036396">
    <property type="entry name" value="Cyt_P450_sf"/>
</dbReference>
<evidence type="ECO:0000256" key="8">
    <source>
        <dbReference type="ARBA" id="ARBA00022848"/>
    </source>
</evidence>
<dbReference type="PANTHER" id="PTHR24292:SF54">
    <property type="entry name" value="CYP9F3-RELATED"/>
    <property type="match status" value="1"/>
</dbReference>
<keyword evidence="8" id="KW-0492">Microsome</keyword>
<evidence type="ECO:0000256" key="5">
    <source>
        <dbReference type="ARBA" id="ARBA00022617"/>
    </source>
</evidence>
<dbReference type="InterPro" id="IPR017972">
    <property type="entry name" value="Cyt_P450_CS"/>
</dbReference>
<feature type="transmembrane region" description="Helical" evidence="15">
    <location>
        <begin position="6"/>
        <end position="22"/>
    </location>
</feature>
<feature type="binding site" description="axial binding residue" evidence="13">
    <location>
        <position position="443"/>
    </location>
    <ligand>
        <name>heme</name>
        <dbReference type="ChEBI" id="CHEBI:30413"/>
    </ligand>
    <ligandPart>
        <name>Fe</name>
        <dbReference type="ChEBI" id="CHEBI:18248"/>
    </ligandPart>
</feature>
<reference evidence="16" key="1">
    <citation type="submission" date="2016-07" db="EMBL/GenBank/DDBJ databases">
        <title>Olfactory-related genes from the wheat stem sawfly, an agronomic pest and primitive hymenopteran.</title>
        <authorList>
            <person name="Gress J.C."/>
            <person name="Carey C.C."/>
            <person name="Dykgreve T.A."/>
            <person name="Walden K.O."/>
            <person name="Robertson H.M."/>
            <person name="Mazurie A."/>
            <person name="Wanner K.W."/>
        </authorList>
    </citation>
    <scope>NUCLEOTIDE SEQUENCE</scope>
</reference>
<evidence type="ECO:0000256" key="4">
    <source>
        <dbReference type="ARBA" id="ARBA00010617"/>
    </source>
</evidence>
<dbReference type="GO" id="GO:0005789">
    <property type="term" value="C:endoplasmic reticulum membrane"/>
    <property type="evidence" value="ECO:0007669"/>
    <property type="project" value="UniProtKB-SubCell"/>
</dbReference>
<dbReference type="PROSITE" id="PS00086">
    <property type="entry name" value="CYTOCHROME_P450"/>
    <property type="match status" value="1"/>
</dbReference>
<dbReference type="Pfam" id="PF00067">
    <property type="entry name" value="p450"/>
    <property type="match status" value="1"/>
</dbReference>
<evidence type="ECO:0000256" key="7">
    <source>
        <dbReference type="ARBA" id="ARBA00022824"/>
    </source>
</evidence>
<organism evidence="16">
    <name type="scientific">Cephus cinctus</name>
    <name type="common">Wheat stem sawfly</name>
    <dbReference type="NCBI Taxonomy" id="211228"/>
    <lineage>
        <taxon>Eukaryota</taxon>
        <taxon>Metazoa</taxon>
        <taxon>Ecdysozoa</taxon>
        <taxon>Arthropoda</taxon>
        <taxon>Hexapoda</taxon>
        <taxon>Insecta</taxon>
        <taxon>Pterygota</taxon>
        <taxon>Neoptera</taxon>
        <taxon>Endopterygota</taxon>
        <taxon>Hymenoptera</taxon>
        <taxon>Cephoidea</taxon>
        <taxon>Cephidae</taxon>
        <taxon>Cephus</taxon>
    </lineage>
</organism>
<dbReference type="AlphaFoldDB" id="A0A1W6L1C8"/>
<evidence type="ECO:0000256" key="9">
    <source>
        <dbReference type="ARBA" id="ARBA00023002"/>
    </source>
</evidence>
<dbReference type="InterPro" id="IPR001128">
    <property type="entry name" value="Cyt_P450"/>
</dbReference>
<evidence type="ECO:0000256" key="6">
    <source>
        <dbReference type="ARBA" id="ARBA00022723"/>
    </source>
</evidence>
<dbReference type="GO" id="GO:0016705">
    <property type="term" value="F:oxidoreductase activity, acting on paired donors, with incorporation or reduction of molecular oxygen"/>
    <property type="evidence" value="ECO:0007669"/>
    <property type="project" value="InterPro"/>
</dbReference>
<keyword evidence="12 15" id="KW-0472">Membrane</keyword>
<evidence type="ECO:0000256" key="10">
    <source>
        <dbReference type="ARBA" id="ARBA00023004"/>
    </source>
</evidence>
<dbReference type="Gene3D" id="1.10.630.10">
    <property type="entry name" value="Cytochrome P450"/>
    <property type="match status" value="1"/>
</dbReference>
<evidence type="ECO:0000313" key="16">
    <source>
        <dbReference type="EMBL" id="ARN17937.1"/>
    </source>
</evidence>
<keyword evidence="9 14" id="KW-0560">Oxidoreductase</keyword>
<dbReference type="SUPFAM" id="SSF48264">
    <property type="entry name" value="Cytochrome P450"/>
    <property type="match status" value="1"/>
</dbReference>
<evidence type="ECO:0000256" key="1">
    <source>
        <dbReference type="ARBA" id="ARBA00001971"/>
    </source>
</evidence>